<dbReference type="AlphaFoldDB" id="A0A090YT84"/>
<dbReference type="Gene3D" id="3.40.50.1220">
    <property type="entry name" value="TPP-binding domain"/>
    <property type="match status" value="1"/>
</dbReference>
<evidence type="ECO:0000259" key="1">
    <source>
        <dbReference type="Pfam" id="PF13212"/>
    </source>
</evidence>
<evidence type="ECO:0000313" key="2">
    <source>
        <dbReference type="EMBL" id="KFN01590.1"/>
    </source>
</evidence>
<dbReference type="Proteomes" id="UP000029389">
    <property type="component" value="Unassembled WGS sequence"/>
</dbReference>
<name>A0A090YT84_9BACI</name>
<dbReference type="EMBL" id="QVOD01000015">
    <property type="protein sequence ID" value="RFT66371.1"/>
    <property type="molecule type" value="Genomic_DNA"/>
</dbReference>
<dbReference type="InterPro" id="IPR029035">
    <property type="entry name" value="DHS-like_NAD/FAD-binding_dom"/>
</dbReference>
<protein>
    <submittedName>
        <fullName evidence="3">DUF4020 domain-containing protein</fullName>
    </submittedName>
    <submittedName>
        <fullName evidence="2">SIR2-like domain protein</fullName>
    </submittedName>
</protein>
<dbReference type="EMBL" id="JMQC01000008">
    <property type="protein sequence ID" value="KFN01590.1"/>
    <property type="molecule type" value="Genomic_DNA"/>
</dbReference>
<comment type="caution">
    <text evidence="2">The sequence shown here is derived from an EMBL/GenBank/DDBJ whole genome shotgun (WGS) entry which is preliminary data.</text>
</comment>
<feature type="domain" description="DUF4020" evidence="1">
    <location>
        <begin position="977"/>
        <end position="1152"/>
    </location>
</feature>
<dbReference type="PATRIC" id="fig|1405.8.peg.5527"/>
<keyword evidence="5" id="KW-1185">Reference proteome</keyword>
<dbReference type="STRING" id="1405.B7492_15865"/>
<dbReference type="Proteomes" id="UP000264294">
    <property type="component" value="Unassembled WGS sequence"/>
</dbReference>
<dbReference type="InterPro" id="IPR025093">
    <property type="entry name" value="DUF4020"/>
</dbReference>
<gene>
    <name evidence="3" type="ORF">D0U04_14250</name>
    <name evidence="2" type="ORF">DJ93_5359</name>
</gene>
<organism evidence="2 4">
    <name type="scientific">Bacillus clarus</name>
    <dbReference type="NCBI Taxonomy" id="2338372"/>
    <lineage>
        <taxon>Bacteria</taxon>
        <taxon>Bacillati</taxon>
        <taxon>Bacillota</taxon>
        <taxon>Bacilli</taxon>
        <taxon>Bacillales</taxon>
        <taxon>Bacillaceae</taxon>
        <taxon>Bacillus</taxon>
        <taxon>Bacillus cereus group</taxon>
    </lineage>
</organism>
<reference evidence="2 4" key="1">
    <citation type="submission" date="2014-04" db="EMBL/GenBank/DDBJ databases">
        <authorList>
            <person name="Bishop-Lilly K.A."/>
            <person name="Broomall S.M."/>
            <person name="Chain P.S."/>
            <person name="Chertkov O."/>
            <person name="Coyne S.R."/>
            <person name="Daligault H.E."/>
            <person name="Davenport K.W."/>
            <person name="Erkkila T."/>
            <person name="Frey K.G."/>
            <person name="Gibbons H.S."/>
            <person name="Gu W."/>
            <person name="Jaissle J."/>
            <person name="Johnson S.L."/>
            <person name="Koroleva G.I."/>
            <person name="Ladner J.T."/>
            <person name="Lo C.-C."/>
            <person name="Minogue T.D."/>
            <person name="Munk C."/>
            <person name="Palacios G.F."/>
            <person name="Redden C.L."/>
            <person name="Rosenzweig C.N."/>
            <person name="Scholz M.B."/>
            <person name="Teshima H."/>
            <person name="Xu Y."/>
        </authorList>
    </citation>
    <scope>NUCLEOTIDE SEQUENCE [LARGE SCALE GENOMIC DNA]</scope>
    <source>
        <strain evidence="2 4">BHP</strain>
    </source>
</reference>
<dbReference type="SUPFAM" id="SSF52467">
    <property type="entry name" value="DHS-like NAD/FAD-binding domain"/>
    <property type="match status" value="1"/>
</dbReference>
<dbReference type="Pfam" id="PF13289">
    <property type="entry name" value="SIR2_2"/>
    <property type="match status" value="1"/>
</dbReference>
<accession>A0A090YT84</accession>
<evidence type="ECO:0000313" key="3">
    <source>
        <dbReference type="EMBL" id="RFT66371.1"/>
    </source>
</evidence>
<dbReference type="CDD" id="cd01406">
    <property type="entry name" value="SIR2-like"/>
    <property type="match status" value="1"/>
</dbReference>
<proteinExistence type="predicted"/>
<evidence type="ECO:0000313" key="4">
    <source>
        <dbReference type="Proteomes" id="UP000029389"/>
    </source>
</evidence>
<dbReference type="Pfam" id="PF13212">
    <property type="entry name" value="DUF4020"/>
    <property type="match status" value="1"/>
</dbReference>
<sequence length="1166" mass="137999">MWITSEVEIPDELFDNLEQGKLVLFVGAGVSMKGKSNLPNFDDLVDEIARALYVEKREMTEPHDYYLGKIAKTKDVHQVARDLVNIEKSKPNPLHYAIPRLFPLDTDVRIVTTNFDQHFTTAIKEMNRELNIYYAPALPTGRSFKGLAYIHGNIEQEKENLILTDGDFGRAYLTEGWARRFLVELFSNYTVLFVGYSHNDPVMKYLATGLPPSTRRYAFVAQGDNTYHWEHLGIRPIVYPNKANNHQSLIKAVKRWAELMGDNYITKRMRIRDIVTVPPSVEQEQLSYIKQSVKKIETLRYFVEFARDYEWVEWLEAEGKLQNLFLLTSNYDEVDELLAEWLVGHFLFSHQKELFQLIFKNQSKLSPLLWRTICTYLNETKETMEPLLFAKWTLLLLETAENNSSSIEKISYLLHKCSFPEHKEISVLLLTFILDGKIKLKRVRRGENDTQESIELEESSRLPVPVFSHVQQVWDEKMKPHISYYADPIMIIGLEKIQTLSLRQAALEKRDSTIYNLMEFSDVNLQPKDFTFLIEIVKECLTYLCENNEDKATYYITQMIGTDSILQKRIAIEAMSKNAFATVDEKLKWLLQHNLLLDFTYKQEVFQFLKKHYAASLEKTKQEVLQKVMEYLVEERAFDACFVLDLLYMCDRNSKCTVEAHRLMKQKHPHFSSNRYKEKKKEPIEQSITCNVTADGLLQLKDDKIMKQVMLFSQDGVFEQRHFLEMLSKACKLNTEWSISFAYQLVGVNEVSNEVWFVCIREWRNNRKLTNQQIQKIIPLLQRFVRNDAFHWLISSFLYEISNRLEELEENGIRIVKRFAFSMFPQVMKGDANFQLGKNDFYNESIQHPVGKMTAVLLKLLAYDHLYDRNIYEYLFLFEEQVRIASQRTNFMFARLTADITFLYHLEKQWCKKYLLPYLDLKKENELTKYAWAGLCYTQINLPLFTEMNRYIKYAVEHLYVLHPHTKEVFLKWISFVFIKCVLYWEQKTDWLYPLFMQGNEDDKIKFMEHLRYYVKTLSVREQQKFWTAWLGGFLRERPKMSIITGREYVMFIRFILSMDEIVEKGLLVILSQFPLQQEQYKQAELRQLFEAILEKKESLKYYAEAYAKVFFVILQTLQEAYSFENEIIQIKELLVAAEVEEHVLILIQNEMIRIGIVMANVQEEL</sequence>
<evidence type="ECO:0000313" key="5">
    <source>
        <dbReference type="Proteomes" id="UP000264294"/>
    </source>
</evidence>
<reference evidence="3 5" key="2">
    <citation type="submission" date="2018-08" db="EMBL/GenBank/DDBJ databases">
        <title>Bacillus clarus sp. nov. strain PS00077A.</title>
        <authorList>
            <person name="Mendez Acevedo M."/>
            <person name="Carroll L."/>
            <person name="Mukherjee M."/>
            <person name="Wiedmann M."/>
            <person name="Kovac J."/>
        </authorList>
    </citation>
    <scope>NUCLEOTIDE SEQUENCE [LARGE SCALE GENOMIC DNA]</scope>
    <source>
        <strain evidence="3 5">PS00077A</strain>
    </source>
</reference>